<dbReference type="Gene3D" id="3.30.1330.120">
    <property type="entry name" value="2-methylcitrate dehydratase PrpD"/>
    <property type="match status" value="1"/>
</dbReference>
<dbReference type="InterPro" id="IPR042188">
    <property type="entry name" value="MmgE/PrpD_sf_2"/>
</dbReference>
<feature type="domain" description="MmgE/PrpD N-terminal" evidence="2">
    <location>
        <begin position="9"/>
        <end position="233"/>
    </location>
</feature>
<gene>
    <name evidence="4" type="ORF">HMPREF1541_11043</name>
</gene>
<keyword evidence="5" id="KW-1185">Reference proteome</keyword>
<dbReference type="VEuPathDB" id="FungiDB:HMPREF1541_11043"/>
<evidence type="ECO:0000256" key="1">
    <source>
        <dbReference type="ARBA" id="ARBA00006174"/>
    </source>
</evidence>
<proteinExistence type="inferred from homology"/>
<evidence type="ECO:0008006" key="6">
    <source>
        <dbReference type="Google" id="ProtNLM"/>
    </source>
</evidence>
<dbReference type="Pfam" id="PF19305">
    <property type="entry name" value="MmgE_PrpD_C"/>
    <property type="match status" value="1"/>
</dbReference>
<evidence type="ECO:0000259" key="2">
    <source>
        <dbReference type="Pfam" id="PF03972"/>
    </source>
</evidence>
<dbReference type="SUPFAM" id="SSF103378">
    <property type="entry name" value="2-methylcitrate dehydratase PrpD"/>
    <property type="match status" value="1"/>
</dbReference>
<dbReference type="InterPro" id="IPR045336">
    <property type="entry name" value="MmgE_PrpD_N"/>
</dbReference>
<accession>W2S5G7</accession>
<sequence>MGEADHTLQLAEFLSRLQYDDLPPQVILQAKKSILNALACGLGYARHAPAEKVFSMIRTGQASEEATILGRQELTSIENAILINGIALTTADYDDTYLKTVIHPSGTSLAALLSWAEVNHMSGKDFLLAFVCGVETQIAVGNVVSPSHYHDGWHITGTTGSFGAAAAIAKAQRLNPQQFLAALSHSASMAAGIRAMFGTDTKTLHMGRSAQNGLLSAQLASHGFESCPRAIERWATLVSTTVSKDSLSELARGGTYQIVENTFKPYPCGIVIHPLIDAAREAHRSFQQNDAVGDVADIESIEATVNPLCVRLCSVRHPKTGMETIFSLYHGIAVGILYDQAGPTQFSDHGCKDESAKQLRDKIEVRTDTKLADDTATLKITFLNKQERTFHVEHATGSLANPMTSEQLEAKFADLSSRVLGDSGTRNVIKQCWNLDEVTDMSEFVQLLTPT</sequence>
<dbReference type="InterPro" id="IPR005656">
    <property type="entry name" value="MmgE_PrpD"/>
</dbReference>
<evidence type="ECO:0000313" key="4">
    <source>
        <dbReference type="EMBL" id="ETN43912.1"/>
    </source>
</evidence>
<dbReference type="GeneID" id="19978382"/>
<dbReference type="STRING" id="1220924.W2S5G7"/>
<reference evidence="4 5" key="1">
    <citation type="submission" date="2013-03" db="EMBL/GenBank/DDBJ databases">
        <title>The Genome Sequence of Phialophora europaea CBS 101466.</title>
        <authorList>
            <consortium name="The Broad Institute Genomics Platform"/>
            <person name="Cuomo C."/>
            <person name="de Hoog S."/>
            <person name="Gorbushina A."/>
            <person name="Walker B."/>
            <person name="Young S.K."/>
            <person name="Zeng Q."/>
            <person name="Gargeya S."/>
            <person name="Fitzgerald M."/>
            <person name="Haas B."/>
            <person name="Abouelleil A."/>
            <person name="Allen A.W."/>
            <person name="Alvarado L."/>
            <person name="Arachchi H.M."/>
            <person name="Berlin A.M."/>
            <person name="Chapman S.B."/>
            <person name="Gainer-Dewar J."/>
            <person name="Goldberg J."/>
            <person name="Griggs A."/>
            <person name="Gujja S."/>
            <person name="Hansen M."/>
            <person name="Howarth C."/>
            <person name="Imamovic A."/>
            <person name="Ireland A."/>
            <person name="Larimer J."/>
            <person name="McCowan C."/>
            <person name="Murphy C."/>
            <person name="Pearson M."/>
            <person name="Poon T.W."/>
            <person name="Priest M."/>
            <person name="Roberts A."/>
            <person name="Saif S."/>
            <person name="Shea T."/>
            <person name="Sisk P."/>
            <person name="Sykes S."/>
            <person name="Wortman J."/>
            <person name="Nusbaum C."/>
            <person name="Birren B."/>
        </authorList>
    </citation>
    <scope>NUCLEOTIDE SEQUENCE [LARGE SCALE GENOMIC DNA]</scope>
    <source>
        <strain evidence="4 5">CBS 101466</strain>
    </source>
</reference>
<dbReference type="InterPro" id="IPR045337">
    <property type="entry name" value="MmgE_PrpD_C"/>
</dbReference>
<dbReference type="OrthoDB" id="10267976at2759"/>
<dbReference type="Gene3D" id="1.10.4100.10">
    <property type="entry name" value="2-methylcitrate dehydratase PrpD"/>
    <property type="match status" value="1"/>
</dbReference>
<evidence type="ECO:0000313" key="5">
    <source>
        <dbReference type="Proteomes" id="UP000030752"/>
    </source>
</evidence>
<comment type="similarity">
    <text evidence="1">Belongs to the PrpD family.</text>
</comment>
<protein>
    <recommendedName>
        <fullName evidence="6">MmgE/PrpD family protein</fullName>
    </recommendedName>
</protein>
<name>W2S5G7_CYPE1</name>
<dbReference type="InterPro" id="IPR042183">
    <property type="entry name" value="MmgE/PrpD_sf_1"/>
</dbReference>
<feature type="domain" description="MmgE/PrpD C-terminal" evidence="3">
    <location>
        <begin position="266"/>
        <end position="435"/>
    </location>
</feature>
<dbReference type="AlphaFoldDB" id="W2S5G7"/>
<dbReference type="InterPro" id="IPR036148">
    <property type="entry name" value="MmgE/PrpD_sf"/>
</dbReference>
<dbReference type="PANTHER" id="PTHR16943:SF8">
    <property type="entry name" value="2-METHYLCITRATE DEHYDRATASE"/>
    <property type="match status" value="1"/>
</dbReference>
<dbReference type="Proteomes" id="UP000030752">
    <property type="component" value="Unassembled WGS sequence"/>
</dbReference>
<dbReference type="HOGENOM" id="CLU_026574_2_1_1"/>
<evidence type="ECO:0000259" key="3">
    <source>
        <dbReference type="Pfam" id="PF19305"/>
    </source>
</evidence>
<dbReference type="RefSeq" id="XP_008713934.1">
    <property type="nucleotide sequence ID" value="XM_008715712.1"/>
</dbReference>
<dbReference type="Pfam" id="PF03972">
    <property type="entry name" value="MmgE_PrpD_N"/>
    <property type="match status" value="1"/>
</dbReference>
<organism evidence="4 5">
    <name type="scientific">Cyphellophora europaea (strain CBS 101466)</name>
    <name type="common">Phialophora europaea</name>
    <dbReference type="NCBI Taxonomy" id="1220924"/>
    <lineage>
        <taxon>Eukaryota</taxon>
        <taxon>Fungi</taxon>
        <taxon>Dikarya</taxon>
        <taxon>Ascomycota</taxon>
        <taxon>Pezizomycotina</taxon>
        <taxon>Eurotiomycetes</taxon>
        <taxon>Chaetothyriomycetidae</taxon>
        <taxon>Chaetothyriales</taxon>
        <taxon>Cyphellophoraceae</taxon>
        <taxon>Cyphellophora</taxon>
    </lineage>
</organism>
<dbReference type="GO" id="GO:0016829">
    <property type="term" value="F:lyase activity"/>
    <property type="evidence" value="ECO:0007669"/>
    <property type="project" value="InterPro"/>
</dbReference>
<dbReference type="EMBL" id="KB822717">
    <property type="protein sequence ID" value="ETN43912.1"/>
    <property type="molecule type" value="Genomic_DNA"/>
</dbReference>
<dbReference type="eggNOG" id="ENOG502QVEB">
    <property type="taxonomic scope" value="Eukaryota"/>
</dbReference>
<dbReference type="PANTHER" id="PTHR16943">
    <property type="entry name" value="2-METHYLCITRATE DEHYDRATASE-RELATED"/>
    <property type="match status" value="1"/>
</dbReference>
<dbReference type="InParanoid" id="W2S5G7"/>